<dbReference type="AlphaFoldDB" id="A0AA35R7I9"/>
<gene>
    <name evidence="1" type="ORF">GBAR_LOCUS4518</name>
</gene>
<comment type="caution">
    <text evidence="1">The sequence shown here is derived from an EMBL/GenBank/DDBJ whole genome shotgun (WGS) entry which is preliminary data.</text>
</comment>
<accession>A0AA35R7I9</accession>
<name>A0AA35R7I9_GEOBA</name>
<proteinExistence type="predicted"/>
<evidence type="ECO:0000313" key="2">
    <source>
        <dbReference type="Proteomes" id="UP001174909"/>
    </source>
</evidence>
<evidence type="ECO:0000313" key="1">
    <source>
        <dbReference type="EMBL" id="CAI8005989.1"/>
    </source>
</evidence>
<keyword evidence="2" id="KW-1185">Reference proteome</keyword>
<dbReference type="Proteomes" id="UP001174909">
    <property type="component" value="Unassembled WGS sequence"/>
</dbReference>
<reference evidence="1" key="1">
    <citation type="submission" date="2023-03" db="EMBL/GenBank/DDBJ databases">
        <authorList>
            <person name="Steffen K."/>
            <person name="Cardenas P."/>
        </authorList>
    </citation>
    <scope>NUCLEOTIDE SEQUENCE</scope>
</reference>
<sequence>MGGKRALRTKPLFKRRFLWSSLVYTLQKYSVKYYSFNVCLMKEQRYSCQHSNTIVEPHPMVLDEEAVVLRESSGQLSQP</sequence>
<dbReference type="EMBL" id="CASHTH010000655">
    <property type="protein sequence ID" value="CAI8005989.1"/>
    <property type="molecule type" value="Genomic_DNA"/>
</dbReference>
<protein>
    <submittedName>
        <fullName evidence="1">Uncharacterized protein</fullName>
    </submittedName>
</protein>
<organism evidence="1 2">
    <name type="scientific">Geodia barretti</name>
    <name type="common">Barrett's horny sponge</name>
    <dbReference type="NCBI Taxonomy" id="519541"/>
    <lineage>
        <taxon>Eukaryota</taxon>
        <taxon>Metazoa</taxon>
        <taxon>Porifera</taxon>
        <taxon>Demospongiae</taxon>
        <taxon>Heteroscleromorpha</taxon>
        <taxon>Tetractinellida</taxon>
        <taxon>Astrophorina</taxon>
        <taxon>Geodiidae</taxon>
        <taxon>Geodia</taxon>
    </lineage>
</organism>